<proteinExistence type="predicted"/>
<gene>
    <name evidence="1" type="ORF">TSPGSL018_7438</name>
</gene>
<accession>A0A061SBL3</accession>
<reference evidence="1" key="1">
    <citation type="submission" date="2014-05" db="EMBL/GenBank/DDBJ databases">
        <title>The transcriptome of the halophilic microalga Tetraselmis sp. GSL018 isolated from the Great Salt Lake, Utah.</title>
        <authorList>
            <person name="Jinkerson R.E."/>
            <person name="D'Adamo S."/>
            <person name="Posewitz M.C."/>
        </authorList>
    </citation>
    <scope>NUCLEOTIDE SEQUENCE</scope>
    <source>
        <strain evidence="1">GSL018</strain>
    </source>
</reference>
<organism evidence="1">
    <name type="scientific">Tetraselmis sp. GSL018</name>
    <dbReference type="NCBI Taxonomy" id="582737"/>
    <lineage>
        <taxon>Eukaryota</taxon>
        <taxon>Viridiplantae</taxon>
        <taxon>Chlorophyta</taxon>
        <taxon>core chlorophytes</taxon>
        <taxon>Chlorodendrophyceae</taxon>
        <taxon>Chlorodendrales</taxon>
        <taxon>Chlorodendraceae</taxon>
        <taxon>Tetraselmis</taxon>
    </lineage>
</organism>
<evidence type="ECO:0008006" key="2">
    <source>
        <dbReference type="Google" id="ProtNLM"/>
    </source>
</evidence>
<dbReference type="PANTHER" id="PTHR34044">
    <property type="entry name" value="NUCLEAR PROTEIN"/>
    <property type="match status" value="1"/>
</dbReference>
<dbReference type="PANTHER" id="PTHR34044:SF3">
    <property type="entry name" value="KETOPANTOATE REDUCTASE N-TERMINAL DOMAIN-CONTAINING PROTEIN"/>
    <property type="match status" value="1"/>
</dbReference>
<dbReference type="EMBL" id="GBEZ01003496">
    <property type="protein sequence ID" value="JAC81648.1"/>
    <property type="molecule type" value="Transcribed_RNA"/>
</dbReference>
<name>A0A061SBL3_9CHLO</name>
<sequence>MATVIGPGRVGLALSRCCQKVYGNQPLMIGRGQQVPTHTLTPILVTTRNCSLQEVFRQTPKDLQADLVFFQNGFISPTLREHGCADNTQVLLYLSASADGDTKDGKLTVACGRWANETARILKAGGIACSVVGQEQFSICQAKKLLWAAIFWVLCHGLGEKSVGHVAELHREEVRRLVAELLPVALHLFAPESEGEPTADGSAPGPNAEGLVGPVTDKLCEYSLSIGAAVPDKGMALEEFEWRNGPLLRAAATPLHVEWLKRASCPRSLIEAFAAGQ</sequence>
<dbReference type="AlphaFoldDB" id="A0A061SBL3"/>
<protein>
    <recommendedName>
        <fullName evidence="2">Ketopantoate reductase N-terminal domain-containing protein</fullName>
    </recommendedName>
</protein>
<evidence type="ECO:0000313" key="1">
    <source>
        <dbReference type="EMBL" id="JAC81648.1"/>
    </source>
</evidence>